<accession>A0ACB7TSF1</accession>
<protein>
    <submittedName>
        <fullName evidence="1">Uncharacterized protein</fullName>
    </submittedName>
</protein>
<dbReference type="EMBL" id="CM023481">
    <property type="protein sequence ID" value="KAH6948322.1"/>
    <property type="molecule type" value="Genomic_DNA"/>
</dbReference>
<sequence>MENITETRDAGAADNKFKSRGIIVEPLQIGSFRRPKRRGLPPLRERSPPWSFDPITGDIVKPAPIVQPRSHTEPSAHKLVSSPPTETRGAALGPLETAAEACSSAVRSEHAGGGAKWRPSSPVSPGGQPSGQPTPSSPLQRAQILPSKAVPKQSELSARECHGTDPFSAERTVGAMAAFQQQASSEPAIRTPGENTGRSAPVFGTRVSRGRARQRLLTPGQPGAGLAPRTRATLDSPVKVSLPSTQETCAGQNDAVVGERDAAHLSSLERPGREVAYYTPQMGGVRMYLAALADIGIDGRTRKRIEGREVKPSRLPPLYPGAASDWW</sequence>
<name>A0ACB7TSF1_HYAAI</name>
<evidence type="ECO:0000313" key="2">
    <source>
        <dbReference type="Proteomes" id="UP000821845"/>
    </source>
</evidence>
<evidence type="ECO:0000313" key="1">
    <source>
        <dbReference type="EMBL" id="KAH6948322.1"/>
    </source>
</evidence>
<dbReference type="Proteomes" id="UP000821845">
    <property type="component" value="Chromosome 1"/>
</dbReference>
<proteinExistence type="predicted"/>
<reference evidence="1" key="1">
    <citation type="submission" date="2020-05" db="EMBL/GenBank/DDBJ databases">
        <title>Large-scale comparative analyses of tick genomes elucidate their genetic diversity and vector capacities.</title>
        <authorList>
            <person name="Jia N."/>
            <person name="Wang J."/>
            <person name="Shi W."/>
            <person name="Du L."/>
            <person name="Sun Y."/>
            <person name="Zhan W."/>
            <person name="Jiang J."/>
            <person name="Wang Q."/>
            <person name="Zhang B."/>
            <person name="Ji P."/>
            <person name="Sakyi L.B."/>
            <person name="Cui X."/>
            <person name="Yuan T."/>
            <person name="Jiang B."/>
            <person name="Yang W."/>
            <person name="Lam T.T.-Y."/>
            <person name="Chang Q."/>
            <person name="Ding S."/>
            <person name="Wang X."/>
            <person name="Zhu J."/>
            <person name="Ruan X."/>
            <person name="Zhao L."/>
            <person name="Wei J."/>
            <person name="Que T."/>
            <person name="Du C."/>
            <person name="Cheng J."/>
            <person name="Dai P."/>
            <person name="Han X."/>
            <person name="Huang E."/>
            <person name="Gao Y."/>
            <person name="Liu J."/>
            <person name="Shao H."/>
            <person name="Ye R."/>
            <person name="Li L."/>
            <person name="Wei W."/>
            <person name="Wang X."/>
            <person name="Wang C."/>
            <person name="Yang T."/>
            <person name="Huo Q."/>
            <person name="Li W."/>
            <person name="Guo W."/>
            <person name="Chen H."/>
            <person name="Zhou L."/>
            <person name="Ni X."/>
            <person name="Tian J."/>
            <person name="Zhou Y."/>
            <person name="Sheng Y."/>
            <person name="Liu T."/>
            <person name="Pan Y."/>
            <person name="Xia L."/>
            <person name="Li J."/>
            <person name="Zhao F."/>
            <person name="Cao W."/>
        </authorList>
    </citation>
    <scope>NUCLEOTIDE SEQUENCE</scope>
    <source>
        <strain evidence="1">Hyas-2018</strain>
    </source>
</reference>
<keyword evidence="2" id="KW-1185">Reference proteome</keyword>
<gene>
    <name evidence="1" type="ORF">HPB50_023430</name>
</gene>
<comment type="caution">
    <text evidence="1">The sequence shown here is derived from an EMBL/GenBank/DDBJ whole genome shotgun (WGS) entry which is preliminary data.</text>
</comment>
<organism evidence="1 2">
    <name type="scientific">Hyalomma asiaticum</name>
    <name type="common">Tick</name>
    <dbReference type="NCBI Taxonomy" id="266040"/>
    <lineage>
        <taxon>Eukaryota</taxon>
        <taxon>Metazoa</taxon>
        <taxon>Ecdysozoa</taxon>
        <taxon>Arthropoda</taxon>
        <taxon>Chelicerata</taxon>
        <taxon>Arachnida</taxon>
        <taxon>Acari</taxon>
        <taxon>Parasitiformes</taxon>
        <taxon>Ixodida</taxon>
        <taxon>Ixodoidea</taxon>
        <taxon>Ixodidae</taxon>
        <taxon>Hyalomminae</taxon>
        <taxon>Hyalomma</taxon>
    </lineage>
</organism>